<reference evidence="9 11" key="2">
    <citation type="journal article" date="2013" name="Nature">
        <title>Insights into bilaterian evolution from three spiralian genomes.</title>
        <authorList>
            <person name="Simakov O."/>
            <person name="Marletaz F."/>
            <person name="Cho S.J."/>
            <person name="Edsinger-Gonzales E."/>
            <person name="Havlak P."/>
            <person name="Hellsten U."/>
            <person name="Kuo D.H."/>
            <person name="Larsson T."/>
            <person name="Lv J."/>
            <person name="Arendt D."/>
            <person name="Savage R."/>
            <person name="Osoegawa K."/>
            <person name="de Jong P."/>
            <person name="Grimwood J."/>
            <person name="Chapman J.A."/>
            <person name="Shapiro H."/>
            <person name="Aerts A."/>
            <person name="Otillar R.P."/>
            <person name="Terry A.Y."/>
            <person name="Boore J.L."/>
            <person name="Grigoriev I.V."/>
            <person name="Lindberg D.R."/>
            <person name="Seaver E.C."/>
            <person name="Weisblat D.A."/>
            <person name="Putnam N.H."/>
            <person name="Rokhsar D.S."/>
        </authorList>
    </citation>
    <scope>NUCLEOTIDE SEQUENCE</scope>
    <source>
        <strain evidence="9 11">I ESC-2004</strain>
    </source>
</reference>
<evidence type="ECO:0000256" key="6">
    <source>
        <dbReference type="SAM" id="MobiDB-lite"/>
    </source>
</evidence>
<dbReference type="SMART" id="SM00456">
    <property type="entry name" value="WW"/>
    <property type="match status" value="1"/>
</dbReference>
<keyword evidence="4" id="KW-0862">Zinc</keyword>
<keyword evidence="2" id="KW-0479">Metal-binding</keyword>
<evidence type="ECO:0000256" key="3">
    <source>
        <dbReference type="ARBA" id="ARBA00022771"/>
    </source>
</evidence>
<dbReference type="GO" id="GO:0003723">
    <property type="term" value="F:RNA binding"/>
    <property type="evidence" value="ECO:0007669"/>
    <property type="project" value="TreeGrafter"/>
</dbReference>
<dbReference type="SUPFAM" id="SSF51045">
    <property type="entry name" value="WW domain"/>
    <property type="match status" value="1"/>
</dbReference>
<dbReference type="PROSITE" id="PS50171">
    <property type="entry name" value="ZF_MATRIN"/>
    <property type="match status" value="1"/>
</dbReference>
<evidence type="ECO:0000256" key="2">
    <source>
        <dbReference type="ARBA" id="ARBA00022723"/>
    </source>
</evidence>
<dbReference type="AlphaFoldDB" id="R7TDC3"/>
<dbReference type="InterPro" id="IPR040023">
    <property type="entry name" value="WBP4"/>
</dbReference>
<accession>R7TDC3</accession>
<keyword evidence="11" id="KW-1185">Reference proteome</keyword>
<proteinExistence type="predicted"/>
<evidence type="ECO:0000256" key="4">
    <source>
        <dbReference type="ARBA" id="ARBA00022833"/>
    </source>
</evidence>
<keyword evidence="5" id="KW-0539">Nucleus</keyword>
<evidence type="ECO:0000256" key="1">
    <source>
        <dbReference type="ARBA" id="ARBA00004123"/>
    </source>
</evidence>
<feature type="compositionally biased region" description="Basic and acidic residues" evidence="6">
    <location>
        <begin position="150"/>
        <end position="165"/>
    </location>
</feature>
<feature type="region of interest" description="Disordered" evidence="6">
    <location>
        <begin position="238"/>
        <end position="275"/>
    </location>
</feature>
<feature type="region of interest" description="Disordered" evidence="6">
    <location>
        <begin position="290"/>
        <end position="387"/>
    </location>
</feature>
<dbReference type="STRING" id="283909.R7TDC3"/>
<reference evidence="11" key="1">
    <citation type="submission" date="2012-12" db="EMBL/GenBank/DDBJ databases">
        <authorList>
            <person name="Hellsten U."/>
            <person name="Grimwood J."/>
            <person name="Chapman J.A."/>
            <person name="Shapiro H."/>
            <person name="Aerts A."/>
            <person name="Otillar R.P."/>
            <person name="Terry A.Y."/>
            <person name="Boore J.L."/>
            <person name="Simakov O."/>
            <person name="Marletaz F."/>
            <person name="Cho S.-J."/>
            <person name="Edsinger-Gonzales E."/>
            <person name="Havlak P."/>
            <person name="Kuo D.-H."/>
            <person name="Larsson T."/>
            <person name="Lv J."/>
            <person name="Arendt D."/>
            <person name="Savage R."/>
            <person name="Osoegawa K."/>
            <person name="de Jong P."/>
            <person name="Lindberg D.R."/>
            <person name="Seaver E.C."/>
            <person name="Weisblat D.A."/>
            <person name="Putnam N.H."/>
            <person name="Grigoriev I.V."/>
            <person name="Rokhsar D.S."/>
        </authorList>
    </citation>
    <scope>NUCLEOTIDE SEQUENCE</scope>
    <source>
        <strain evidence="11">I ESC-2004</strain>
    </source>
</reference>
<evidence type="ECO:0000313" key="9">
    <source>
        <dbReference type="EMBL" id="ELT89487.1"/>
    </source>
</evidence>
<dbReference type="SMART" id="SM00451">
    <property type="entry name" value="ZnF_U1"/>
    <property type="match status" value="1"/>
</dbReference>
<evidence type="ECO:0000256" key="5">
    <source>
        <dbReference type="ARBA" id="ARBA00023242"/>
    </source>
</evidence>
<dbReference type="GO" id="GO:0000398">
    <property type="term" value="P:mRNA splicing, via spliceosome"/>
    <property type="evidence" value="ECO:0007669"/>
    <property type="project" value="InterPro"/>
</dbReference>
<dbReference type="OrthoDB" id="191651at2759"/>
<feature type="domain" description="Matrin-type" evidence="8">
    <location>
        <begin position="43"/>
        <end position="74"/>
    </location>
</feature>
<dbReference type="PANTHER" id="PTHR13173:SF10">
    <property type="entry name" value="WW DOMAIN-BINDING PROTEIN 4"/>
    <property type="match status" value="1"/>
</dbReference>
<feature type="compositionally biased region" description="Low complexity" evidence="6">
    <location>
        <begin position="261"/>
        <end position="275"/>
    </location>
</feature>
<feature type="domain" description="WW" evidence="7">
    <location>
        <begin position="203"/>
        <end position="230"/>
    </location>
</feature>
<feature type="compositionally biased region" description="Basic residues" evidence="6">
    <location>
        <begin position="166"/>
        <end position="175"/>
    </location>
</feature>
<dbReference type="InterPro" id="IPR036020">
    <property type="entry name" value="WW_dom_sf"/>
</dbReference>
<dbReference type="GO" id="GO:0008270">
    <property type="term" value="F:zinc ion binding"/>
    <property type="evidence" value="ECO:0007669"/>
    <property type="project" value="UniProtKB-KW"/>
</dbReference>
<evidence type="ECO:0000313" key="11">
    <source>
        <dbReference type="Proteomes" id="UP000014760"/>
    </source>
</evidence>
<evidence type="ECO:0000313" key="10">
    <source>
        <dbReference type="EnsemblMetazoa" id="CapteP222399"/>
    </source>
</evidence>
<dbReference type="PROSITE" id="PS50020">
    <property type="entry name" value="WW_DOMAIN_2"/>
    <property type="match status" value="1"/>
</dbReference>
<dbReference type="EMBL" id="AMQN01003234">
    <property type="status" value="NOT_ANNOTATED_CDS"/>
    <property type="molecule type" value="Genomic_DNA"/>
</dbReference>
<dbReference type="HOGENOM" id="CLU_618557_0_0_1"/>
<gene>
    <name evidence="9" type="ORF">CAPTEDRAFT_222399</name>
</gene>
<dbReference type="PANTHER" id="PTHR13173">
    <property type="entry name" value="WW DOMAIN BINDING PROTEIN 4"/>
    <property type="match status" value="1"/>
</dbReference>
<dbReference type="Proteomes" id="UP000014760">
    <property type="component" value="Unassembled WGS sequence"/>
</dbReference>
<feature type="compositionally biased region" description="Basic and acidic residues" evidence="6">
    <location>
        <begin position="358"/>
        <end position="372"/>
    </location>
</feature>
<dbReference type="InterPro" id="IPR036236">
    <property type="entry name" value="Znf_C2H2_sf"/>
</dbReference>
<evidence type="ECO:0000259" key="8">
    <source>
        <dbReference type="PROSITE" id="PS50171"/>
    </source>
</evidence>
<dbReference type="EMBL" id="KB311324">
    <property type="protein sequence ID" value="ELT89487.1"/>
    <property type="molecule type" value="Genomic_DNA"/>
</dbReference>
<keyword evidence="3" id="KW-0863">Zinc-finger</keyword>
<feature type="compositionally biased region" description="Low complexity" evidence="6">
    <location>
        <begin position="290"/>
        <end position="299"/>
    </location>
</feature>
<evidence type="ECO:0008006" key="12">
    <source>
        <dbReference type="Google" id="ProtNLM"/>
    </source>
</evidence>
<dbReference type="OMA" id="FDNSTRW"/>
<name>R7TDC3_CAPTE</name>
<dbReference type="InterPro" id="IPR013085">
    <property type="entry name" value="U1-CZ_Znf_C2H2"/>
</dbReference>
<dbReference type="InterPro" id="IPR003604">
    <property type="entry name" value="Matrin/U1-like-C_Znf_C2H2"/>
</dbReference>
<evidence type="ECO:0000259" key="7">
    <source>
        <dbReference type="PROSITE" id="PS50020"/>
    </source>
</evidence>
<dbReference type="Pfam" id="PF00397">
    <property type="entry name" value="WW"/>
    <property type="match status" value="1"/>
</dbReference>
<dbReference type="GO" id="GO:0071011">
    <property type="term" value="C:precatalytic spliceosome"/>
    <property type="evidence" value="ECO:0007669"/>
    <property type="project" value="TreeGrafter"/>
</dbReference>
<dbReference type="SUPFAM" id="SSF57667">
    <property type="entry name" value="beta-beta-alpha zinc fingers"/>
    <property type="match status" value="1"/>
</dbReference>
<organism evidence="9">
    <name type="scientific">Capitella teleta</name>
    <name type="common">Polychaete worm</name>
    <dbReference type="NCBI Taxonomy" id="283909"/>
    <lineage>
        <taxon>Eukaryota</taxon>
        <taxon>Metazoa</taxon>
        <taxon>Spiralia</taxon>
        <taxon>Lophotrochozoa</taxon>
        <taxon>Annelida</taxon>
        <taxon>Polychaeta</taxon>
        <taxon>Sedentaria</taxon>
        <taxon>Scolecida</taxon>
        <taxon>Capitellidae</taxon>
        <taxon>Capitella</taxon>
    </lineage>
</organism>
<comment type="subcellular location">
    <subcellularLocation>
        <location evidence="1">Nucleus</location>
    </subcellularLocation>
</comment>
<sequence>MTGNSVKGRQPFKAKTRTWNFQNNTMRMRSIPTADVWKSQPRKRCEYCDCWFADNKASRDFHEQGKRHQNNVRKKLDDLRKKGAKDAEEADAEAKMFQNIEMEALKAYQKDINTHPGMMSAEFDPNDYINYDGPSMAAPPPELLPTIKPLEPEPPKKPEEIEEQKKKRAEKRIRNKEKPIDHYKKLKAKDLKSTYMVTPSSVWQIAHTEKGRMYYWNTETNEVSWNAPDVKAVLEYDEATVSSRPQKAPGAPSGEPAAYPSTVQAASTASSASTVQAAVDIAAPALPDIDDIPLPGAPKEAPPPAPLNPWAGSAPALPQKRPTYQHPALPRVQAAPVVEGPSLPNGRAPEVIAPAPVRVEEPAKDTRKRPADEAYGNWHTPKPKKQEDEVVDLQLPVVQPKEELVSITLSEPKFKIREKKVDKVGQGLAEFRKRKKMDRNLRN</sequence>
<dbReference type="CDD" id="cd00201">
    <property type="entry name" value="WW"/>
    <property type="match status" value="1"/>
</dbReference>
<reference evidence="10" key="3">
    <citation type="submission" date="2015-06" db="UniProtKB">
        <authorList>
            <consortium name="EnsemblMetazoa"/>
        </authorList>
    </citation>
    <scope>IDENTIFICATION</scope>
</reference>
<dbReference type="EnsemblMetazoa" id="CapteT222399">
    <property type="protein sequence ID" value="CapteP222399"/>
    <property type="gene ID" value="CapteG222399"/>
</dbReference>
<dbReference type="Pfam" id="PF06220">
    <property type="entry name" value="zf-U1"/>
    <property type="match status" value="1"/>
</dbReference>
<dbReference type="Gene3D" id="3.30.160.60">
    <property type="entry name" value="Classic Zinc Finger"/>
    <property type="match status" value="1"/>
</dbReference>
<protein>
    <recommendedName>
        <fullName evidence="12">WW domain-binding protein 4</fullName>
    </recommendedName>
</protein>
<dbReference type="Gene3D" id="2.20.70.10">
    <property type="match status" value="1"/>
</dbReference>
<feature type="region of interest" description="Disordered" evidence="6">
    <location>
        <begin position="147"/>
        <end position="178"/>
    </location>
</feature>
<dbReference type="InterPro" id="IPR001202">
    <property type="entry name" value="WW_dom"/>
</dbReference>
<dbReference type="InterPro" id="IPR000690">
    <property type="entry name" value="Matrin/U1-C_Znf_C2H2"/>
</dbReference>